<sequence length="204" mass="24151">MSKELNQDTEEIQIYLKHIKQVCSELTEEELAKFSEKLTVTYLAKNDIYITSGQIQKQGGYLVKGLIRAFHTDDFANEKNIYFIPENEYTFHYASFMDKKPSPLTFQCLEPSIVVNFPMEHLHTAYLQIPKFEKYGRLIVEAKLKVQQERLESLLFQNAEQRYFDFVNQYPQLFNRINVSQLCSYLGVERQTLTRIRKKLSRVK</sequence>
<keyword evidence="2" id="KW-1185">Reference proteome</keyword>
<dbReference type="Gene3D" id="2.60.120.10">
    <property type="entry name" value="Jelly Rolls"/>
    <property type="match status" value="1"/>
</dbReference>
<evidence type="ECO:0000313" key="1">
    <source>
        <dbReference type="EMBL" id="TKC05820.1"/>
    </source>
</evidence>
<organism evidence="1 2">
    <name type="scientific">Pedobacter frigoris</name>
    <dbReference type="NCBI Taxonomy" id="2571272"/>
    <lineage>
        <taxon>Bacteria</taxon>
        <taxon>Pseudomonadati</taxon>
        <taxon>Bacteroidota</taxon>
        <taxon>Sphingobacteriia</taxon>
        <taxon>Sphingobacteriales</taxon>
        <taxon>Sphingobacteriaceae</taxon>
        <taxon>Pedobacter</taxon>
    </lineage>
</organism>
<accession>A0A4U1CL20</accession>
<reference evidence="1 2" key="1">
    <citation type="submission" date="2019-04" db="EMBL/GenBank/DDBJ databases">
        <title>Pedobacter sp. RP-3-15 sp. nov., isolated from Arctic soil.</title>
        <authorList>
            <person name="Dahal R.H."/>
            <person name="Kim D.-U."/>
        </authorList>
    </citation>
    <scope>NUCLEOTIDE SEQUENCE [LARGE SCALE GENOMIC DNA]</scope>
    <source>
        <strain evidence="1 2">RP-3-15</strain>
    </source>
</reference>
<dbReference type="InterPro" id="IPR014710">
    <property type="entry name" value="RmlC-like_jellyroll"/>
</dbReference>
<gene>
    <name evidence="1" type="ORF">FA047_10755</name>
</gene>
<name>A0A4U1CL20_9SPHI</name>
<comment type="caution">
    <text evidence="1">The sequence shown here is derived from an EMBL/GenBank/DDBJ whole genome shotgun (WGS) entry which is preliminary data.</text>
</comment>
<dbReference type="Proteomes" id="UP000307244">
    <property type="component" value="Unassembled WGS sequence"/>
</dbReference>
<dbReference type="AlphaFoldDB" id="A0A4U1CL20"/>
<proteinExistence type="predicted"/>
<evidence type="ECO:0000313" key="2">
    <source>
        <dbReference type="Proteomes" id="UP000307244"/>
    </source>
</evidence>
<protein>
    <submittedName>
        <fullName evidence="1">Crp/Fnr family transcriptional regulator</fullName>
    </submittedName>
</protein>
<dbReference type="RefSeq" id="WP_136836080.1">
    <property type="nucleotide sequence ID" value="NZ_SWBQ01000003.1"/>
</dbReference>
<dbReference type="OrthoDB" id="663011at2"/>
<dbReference type="EMBL" id="SWBQ01000003">
    <property type="protein sequence ID" value="TKC05820.1"/>
    <property type="molecule type" value="Genomic_DNA"/>
</dbReference>
<dbReference type="SUPFAM" id="SSF51206">
    <property type="entry name" value="cAMP-binding domain-like"/>
    <property type="match status" value="1"/>
</dbReference>
<dbReference type="InterPro" id="IPR018490">
    <property type="entry name" value="cNMP-bd_dom_sf"/>
</dbReference>